<evidence type="ECO:0000313" key="3">
    <source>
        <dbReference type="RefSeq" id="XP_056847430.1"/>
    </source>
</evidence>
<dbReference type="Proteomes" id="UP000504610">
    <property type="component" value="Chromosome 7"/>
</dbReference>
<gene>
    <name evidence="3" type="primary">LOC130498096</name>
</gene>
<dbReference type="OrthoDB" id="1111842at2759"/>
<protein>
    <submittedName>
        <fullName evidence="3">Uncharacterized protein LOC130498096</fullName>
    </submittedName>
</protein>
<dbReference type="GeneID" id="130498096"/>
<evidence type="ECO:0000259" key="1">
    <source>
        <dbReference type="Pfam" id="PF13966"/>
    </source>
</evidence>
<proteinExistence type="predicted"/>
<reference evidence="3" key="2">
    <citation type="submission" date="2025-08" db="UniProtKB">
        <authorList>
            <consortium name="RefSeq"/>
        </authorList>
    </citation>
    <scope>IDENTIFICATION</scope>
    <source>
        <tissue evidence="3">Leaf</tissue>
    </source>
</reference>
<name>A0A9W3C7C3_RAPSA</name>
<dbReference type="InterPro" id="IPR026960">
    <property type="entry name" value="RVT-Znf"/>
</dbReference>
<sequence length="215" mass="24999">MLGERGSLDMGVPDHYTVAEAKRNRRRRNHRVVILNQIEEELSKSGGYQDEDIVLWKHAEGKYMGNFSTRRLQTTDRMQIWNTSINTTCVLCNSTPESCAHLFFDCSYTRKIWRSLVGGLMQDSFTTDWSNLIALVSKPWLTPIKTFVLRYTLQAAVHAIWWERNARRHGEKPKDTYALIMFVDKGVRLKLLSVKEKGKHFNEGLTTWFGTRLNT</sequence>
<organism evidence="2 3">
    <name type="scientific">Raphanus sativus</name>
    <name type="common">Radish</name>
    <name type="synonym">Raphanus raphanistrum var. sativus</name>
    <dbReference type="NCBI Taxonomy" id="3726"/>
    <lineage>
        <taxon>Eukaryota</taxon>
        <taxon>Viridiplantae</taxon>
        <taxon>Streptophyta</taxon>
        <taxon>Embryophyta</taxon>
        <taxon>Tracheophyta</taxon>
        <taxon>Spermatophyta</taxon>
        <taxon>Magnoliopsida</taxon>
        <taxon>eudicotyledons</taxon>
        <taxon>Gunneridae</taxon>
        <taxon>Pentapetalae</taxon>
        <taxon>rosids</taxon>
        <taxon>malvids</taxon>
        <taxon>Brassicales</taxon>
        <taxon>Brassicaceae</taxon>
        <taxon>Brassiceae</taxon>
        <taxon>Raphanus</taxon>
    </lineage>
</organism>
<accession>A0A9W3C7C3</accession>
<keyword evidence="2" id="KW-1185">Reference proteome</keyword>
<dbReference type="Pfam" id="PF13966">
    <property type="entry name" value="zf-RVT"/>
    <property type="match status" value="1"/>
</dbReference>
<evidence type="ECO:0000313" key="2">
    <source>
        <dbReference type="Proteomes" id="UP000504610"/>
    </source>
</evidence>
<dbReference type="AlphaFoldDB" id="A0A9W3C7C3"/>
<feature type="domain" description="Reverse transcriptase zinc-binding" evidence="1">
    <location>
        <begin position="69"/>
        <end position="113"/>
    </location>
</feature>
<dbReference type="KEGG" id="rsz:130498096"/>
<dbReference type="RefSeq" id="XP_056847430.1">
    <property type="nucleotide sequence ID" value="XM_056991450.1"/>
</dbReference>
<reference evidence="2" key="1">
    <citation type="journal article" date="2019" name="Database">
        <title>The radish genome database (RadishGD): an integrated information resource for radish genomics.</title>
        <authorList>
            <person name="Yu H.J."/>
            <person name="Baek S."/>
            <person name="Lee Y.J."/>
            <person name="Cho A."/>
            <person name="Mun J.H."/>
        </authorList>
    </citation>
    <scope>NUCLEOTIDE SEQUENCE [LARGE SCALE GENOMIC DNA]</scope>
    <source>
        <strain evidence="2">cv. WK10039</strain>
    </source>
</reference>